<name>A0AAP0L6M6_9MAGN</name>
<keyword evidence="5 10" id="KW-0812">Transmembrane</keyword>
<keyword evidence="4" id="KW-0762">Sugar transport</keyword>
<dbReference type="GO" id="GO:0016020">
    <property type="term" value="C:membrane"/>
    <property type="evidence" value="ECO:0007669"/>
    <property type="project" value="UniProtKB-SubCell"/>
</dbReference>
<dbReference type="Gene3D" id="1.20.1250.20">
    <property type="entry name" value="MFS general substrate transporter like domains"/>
    <property type="match status" value="1"/>
</dbReference>
<keyword evidence="7 10" id="KW-1133">Transmembrane helix</keyword>
<dbReference type="PANTHER" id="PTHR48020">
    <property type="entry name" value="PROTON MYO-INOSITOL COTRANSPORTER"/>
    <property type="match status" value="1"/>
</dbReference>
<reference evidence="12 13" key="1">
    <citation type="submission" date="2024-01" db="EMBL/GenBank/DDBJ databases">
        <title>Genome assemblies of Stephania.</title>
        <authorList>
            <person name="Yang L."/>
        </authorList>
    </citation>
    <scope>NUCLEOTIDE SEQUENCE [LARGE SCALE GENOMIC DNA]</scope>
    <source>
        <strain evidence="12">JXDWG</strain>
        <tissue evidence="12">Leaf</tissue>
    </source>
</reference>
<evidence type="ECO:0000256" key="3">
    <source>
        <dbReference type="ARBA" id="ARBA00022448"/>
    </source>
</evidence>
<dbReference type="PROSITE" id="PS50850">
    <property type="entry name" value="MFS"/>
    <property type="match status" value="1"/>
</dbReference>
<comment type="subcellular location">
    <subcellularLocation>
        <location evidence="1">Membrane</location>
        <topology evidence="1">Multi-pass membrane protein</topology>
    </subcellularLocation>
</comment>
<sequence length="526" mass="56682">MGDQKSDPNVVPGTLELHSPKKPKRNAFAFGCAVLASTMACILGYDVGVMSGAVIFIQKDLNLNDVQVEIMMGIINLYALIGAIAAGRTSDYLGRRYTIVIAAIILFIGALLMGLAPNYAVLMLGRAFAGVAIGFAITAPVFIAEIAPASSRGFLASLPEVIVNFGILLGYVSNFAFQKLPEHLNWRVMLGLGAIPSVLIGIGILFMPESPRWLVMQGRLGEARRVLIRVSDSEAEAESRLSDIKEAAGIQDHYNDDVVQVTKKSHGEGVWKELILHPTPSVRRVLIAAVGIHFVQQSSGVDTVVLYSPRIFKTAGITGNSALLGASVAVGFVKTGMILVATFLLDRVGRRPLLLGSLGGMVGCLAVLATSLTIIDHHHGETKLWWAIGVAVVMALGFVGCFSIGLGPIAWVYSSEIFPLRLRAQGVSIGLSVNRVTSGVIGMTFLSLTKAITVGGAFFLFCGIAFLGWVFCYTWLPETQRRTLEEMDELFGESDWRSTAKRMRERDEESVKKRAVEHMNIVAGSS</sequence>
<dbReference type="InterPro" id="IPR050814">
    <property type="entry name" value="Myo-inositol_Transporter"/>
</dbReference>
<evidence type="ECO:0000256" key="7">
    <source>
        <dbReference type="ARBA" id="ARBA00022989"/>
    </source>
</evidence>
<comment type="caution">
    <text evidence="12">The sequence shown here is derived from an EMBL/GenBank/DDBJ whole genome shotgun (WGS) entry which is preliminary data.</text>
</comment>
<feature type="transmembrane region" description="Helical" evidence="10">
    <location>
        <begin position="384"/>
        <end position="413"/>
    </location>
</feature>
<dbReference type="InterPro" id="IPR005829">
    <property type="entry name" value="Sugar_transporter_CS"/>
</dbReference>
<keyword evidence="8 10" id="KW-0472">Membrane</keyword>
<evidence type="ECO:0000313" key="13">
    <source>
        <dbReference type="Proteomes" id="UP001419268"/>
    </source>
</evidence>
<proteinExistence type="inferred from homology"/>
<keyword evidence="13" id="KW-1185">Reference proteome</keyword>
<feature type="transmembrane region" description="Helical" evidence="10">
    <location>
        <begin position="184"/>
        <end position="207"/>
    </location>
</feature>
<feature type="transmembrane region" description="Helical" evidence="10">
    <location>
        <begin position="154"/>
        <end position="172"/>
    </location>
</feature>
<keyword evidence="3 9" id="KW-0813">Transport</keyword>
<dbReference type="FunFam" id="1.20.1250.20:FF:000025">
    <property type="entry name" value="probable polyol transporter 4"/>
    <property type="match status" value="1"/>
</dbReference>
<evidence type="ECO:0000313" key="12">
    <source>
        <dbReference type="EMBL" id="KAK9165567.1"/>
    </source>
</evidence>
<feature type="transmembrane region" description="Helical" evidence="10">
    <location>
        <begin position="27"/>
        <end position="58"/>
    </location>
</feature>
<evidence type="ECO:0000259" key="11">
    <source>
        <dbReference type="PROSITE" id="PS50850"/>
    </source>
</evidence>
<feature type="transmembrane region" description="Helical" evidence="10">
    <location>
        <begin position="99"/>
        <end position="121"/>
    </location>
</feature>
<dbReference type="PROSITE" id="PS00216">
    <property type="entry name" value="SUGAR_TRANSPORT_1"/>
    <property type="match status" value="1"/>
</dbReference>
<feature type="transmembrane region" description="Helical" evidence="10">
    <location>
        <begin position="70"/>
        <end position="87"/>
    </location>
</feature>
<dbReference type="Proteomes" id="UP001419268">
    <property type="component" value="Unassembled WGS sequence"/>
</dbReference>
<feature type="domain" description="Major facilitator superfamily (MFS) profile" evidence="11">
    <location>
        <begin position="32"/>
        <end position="480"/>
    </location>
</feature>
<evidence type="ECO:0000256" key="1">
    <source>
        <dbReference type="ARBA" id="ARBA00004141"/>
    </source>
</evidence>
<dbReference type="GO" id="GO:0015293">
    <property type="term" value="F:symporter activity"/>
    <property type="evidence" value="ECO:0007669"/>
    <property type="project" value="UniProtKB-KW"/>
</dbReference>
<dbReference type="InterPro" id="IPR003663">
    <property type="entry name" value="Sugar/inositol_transpt"/>
</dbReference>
<feature type="transmembrane region" description="Helical" evidence="10">
    <location>
        <begin position="452"/>
        <end position="476"/>
    </location>
</feature>
<feature type="transmembrane region" description="Helical" evidence="10">
    <location>
        <begin position="127"/>
        <end position="147"/>
    </location>
</feature>
<evidence type="ECO:0000256" key="4">
    <source>
        <dbReference type="ARBA" id="ARBA00022597"/>
    </source>
</evidence>
<dbReference type="PRINTS" id="PR00171">
    <property type="entry name" value="SUGRTRNSPORT"/>
</dbReference>
<dbReference type="SUPFAM" id="SSF103473">
    <property type="entry name" value="MFS general substrate transporter"/>
    <property type="match status" value="1"/>
</dbReference>
<dbReference type="PANTHER" id="PTHR48020:SF49">
    <property type="entry name" value="SUGAR TRANSPORTER"/>
    <property type="match status" value="1"/>
</dbReference>
<protein>
    <recommendedName>
        <fullName evidence="11">Major facilitator superfamily (MFS) profile domain-containing protein</fullName>
    </recommendedName>
</protein>
<dbReference type="NCBIfam" id="TIGR00879">
    <property type="entry name" value="SP"/>
    <property type="match status" value="1"/>
</dbReference>
<evidence type="ECO:0000256" key="8">
    <source>
        <dbReference type="ARBA" id="ARBA00023136"/>
    </source>
</evidence>
<dbReference type="InterPro" id="IPR036259">
    <property type="entry name" value="MFS_trans_sf"/>
</dbReference>
<comment type="similarity">
    <text evidence="2 9">Belongs to the major facilitator superfamily. Sugar transporter (TC 2.A.1.1) family.</text>
</comment>
<evidence type="ECO:0000256" key="9">
    <source>
        <dbReference type="RuleBase" id="RU003346"/>
    </source>
</evidence>
<dbReference type="InterPro" id="IPR005828">
    <property type="entry name" value="MFS_sugar_transport-like"/>
</dbReference>
<evidence type="ECO:0000256" key="2">
    <source>
        <dbReference type="ARBA" id="ARBA00010992"/>
    </source>
</evidence>
<evidence type="ECO:0000256" key="6">
    <source>
        <dbReference type="ARBA" id="ARBA00022847"/>
    </source>
</evidence>
<gene>
    <name evidence="12" type="ORF">Scep_000758</name>
</gene>
<feature type="transmembrane region" description="Helical" evidence="10">
    <location>
        <begin position="322"/>
        <end position="345"/>
    </location>
</feature>
<feature type="transmembrane region" description="Helical" evidence="10">
    <location>
        <begin position="351"/>
        <end position="372"/>
    </location>
</feature>
<dbReference type="Pfam" id="PF00083">
    <property type="entry name" value="Sugar_tr"/>
    <property type="match status" value="1"/>
</dbReference>
<evidence type="ECO:0000256" key="10">
    <source>
        <dbReference type="SAM" id="Phobius"/>
    </source>
</evidence>
<dbReference type="InterPro" id="IPR020846">
    <property type="entry name" value="MFS_dom"/>
</dbReference>
<organism evidence="12 13">
    <name type="scientific">Stephania cephalantha</name>
    <dbReference type="NCBI Taxonomy" id="152367"/>
    <lineage>
        <taxon>Eukaryota</taxon>
        <taxon>Viridiplantae</taxon>
        <taxon>Streptophyta</taxon>
        <taxon>Embryophyta</taxon>
        <taxon>Tracheophyta</taxon>
        <taxon>Spermatophyta</taxon>
        <taxon>Magnoliopsida</taxon>
        <taxon>Ranunculales</taxon>
        <taxon>Menispermaceae</taxon>
        <taxon>Menispermoideae</taxon>
        <taxon>Cissampelideae</taxon>
        <taxon>Stephania</taxon>
    </lineage>
</organism>
<keyword evidence="6" id="KW-0769">Symport</keyword>
<dbReference type="EMBL" id="JBBNAG010000001">
    <property type="protein sequence ID" value="KAK9165567.1"/>
    <property type="molecule type" value="Genomic_DNA"/>
</dbReference>
<dbReference type="AlphaFoldDB" id="A0AAP0L6M6"/>
<evidence type="ECO:0000256" key="5">
    <source>
        <dbReference type="ARBA" id="ARBA00022692"/>
    </source>
</evidence>
<accession>A0AAP0L6M6</accession>